<evidence type="ECO:0000259" key="2">
    <source>
        <dbReference type="Pfam" id="PF02514"/>
    </source>
</evidence>
<dbReference type="AlphaFoldDB" id="A0A644ZMB5"/>
<comment type="caution">
    <text evidence="3">The sequence shown here is derived from an EMBL/GenBank/DDBJ whole genome shotgun (WGS) entry which is preliminary data.</text>
</comment>
<dbReference type="Pfam" id="PF02514">
    <property type="entry name" value="CobN-Mg_chel"/>
    <property type="match status" value="1"/>
</dbReference>
<accession>A0A644ZMB5</accession>
<reference evidence="3" key="1">
    <citation type="submission" date="2019-08" db="EMBL/GenBank/DDBJ databases">
        <authorList>
            <person name="Kucharzyk K."/>
            <person name="Murdoch R.W."/>
            <person name="Higgins S."/>
            <person name="Loffler F."/>
        </authorList>
    </citation>
    <scope>NUCLEOTIDE SEQUENCE</scope>
</reference>
<dbReference type="PANTHER" id="PTHR44119">
    <property type="entry name" value="MAGNESIUM-CHELATASE SUBUNIT CHLH, CHLOROPLASTIC"/>
    <property type="match status" value="1"/>
</dbReference>
<keyword evidence="1" id="KW-0812">Transmembrane</keyword>
<keyword evidence="1" id="KW-1133">Transmembrane helix</keyword>
<gene>
    <name evidence="3" type="ORF">SDC9_88163</name>
</gene>
<evidence type="ECO:0000256" key="1">
    <source>
        <dbReference type="SAM" id="Phobius"/>
    </source>
</evidence>
<feature type="transmembrane region" description="Helical" evidence="1">
    <location>
        <begin position="838"/>
        <end position="858"/>
    </location>
</feature>
<protein>
    <recommendedName>
        <fullName evidence="2">CobN/magnesium chelatase domain-containing protein</fullName>
    </recommendedName>
</protein>
<sequence length="866" mass="94569">MLRRLKAAGYDTGELPEDAAALLAEIQQRAAVFGTYAEGAMAEFVRRNQGIRVTPAEFRDWADRAMPKELFDSVTARYGEFPGRYLATADGSLLLGALRFGKIVLMPQPLPAYGGDSTAAIHGARMAPPYAYIATYLWIKYGFNADAMIHFGTHGSLEFTPWKQQALADCDWPDVLAKGIPHHYLYTISNPGEAIIAKRRSYAVLVSHLTPPFMTAGSYGALEQLETKLEDYQATDENPALRSEYAQAIADLVKAEKLDREVKLSADFASGTPTAEDIAALHRYLHELAAESVTDGLYVLGRPYTPEEAETTAKLALAGRGGDVPAMAAALIASTGAELDALLNGLNGGFLAPSVAGYPIANPDSVPTGRNLYGVDPDRMPTRESFAVGQALAEGLIRQQLEATGDYPAKVAFTLWGGEFIRTQGADIGEIFYLLGVEPVWDSHGRVRDIRLIPTGELGRPRIDVVVQTSGQFRGVATDRMRLIDHAVRLAVAAPEDELPNHVAAGSRRAAEALIQAGYTPEQARKMADARLFGGVNGNFGSNITGMIQAGDRWEDSGEVGRRYLENMGAMYTEEAWGEYAPGVFAAALSGTDAVVQSRSSNTWGPLSLDHVYEFTGGLSLAVKAVTGRQPDAYFNDLRTPGRSRVQEAGQAAMAEARTTLLNPAYVKELLKEGPSAAAKFAAAFENTYGWEVTRPDMLDDRLWEEYKKMYLDDINRLGTREFFERENPYALQQMTAVMLETIRKGYWRAAPETVREIAAIHVDLVERFDPGCSGTVCDNAKLRDMIAETMADPSRYLTKVAGVREAPPENPEAVSGMRLKEERLDREKEQSLTGDRATALGIIAGVIVLVFLAVIWGRRRERSGC</sequence>
<dbReference type="InterPro" id="IPR003672">
    <property type="entry name" value="CobN/Mg_chltase"/>
</dbReference>
<proteinExistence type="predicted"/>
<organism evidence="3">
    <name type="scientific">bioreactor metagenome</name>
    <dbReference type="NCBI Taxonomy" id="1076179"/>
    <lineage>
        <taxon>unclassified sequences</taxon>
        <taxon>metagenomes</taxon>
        <taxon>ecological metagenomes</taxon>
    </lineage>
</organism>
<dbReference type="EMBL" id="VSSQ01009398">
    <property type="protein sequence ID" value="MPM41508.1"/>
    <property type="molecule type" value="Genomic_DNA"/>
</dbReference>
<name>A0A644ZMB5_9ZZZZ</name>
<dbReference type="PANTHER" id="PTHR44119:SF4">
    <property type="entry name" value="AEROBIC COBALTOCHELATASE SUBUNIT COBN"/>
    <property type="match status" value="1"/>
</dbReference>
<evidence type="ECO:0000313" key="3">
    <source>
        <dbReference type="EMBL" id="MPM41508.1"/>
    </source>
</evidence>
<dbReference type="CDD" id="cd10150">
    <property type="entry name" value="CobN_like"/>
    <property type="match status" value="1"/>
</dbReference>
<keyword evidence="1" id="KW-0472">Membrane</keyword>
<feature type="domain" description="CobN/magnesium chelatase" evidence="2">
    <location>
        <begin position="331"/>
        <end position="754"/>
    </location>
</feature>